<sequence length="106" mass="12073">MKESFVGNPATSHWQEMAVKTEGLQLHYTVTNIVRSMLDNDALLNEYSRNSNHRYPKKSSNLHKLATQADTKSLILTAIARTKELSVLKLTNSQCEQDFKEIHSLL</sequence>
<evidence type="ECO:0000313" key="1">
    <source>
        <dbReference type="EMBL" id="GBL89221.1"/>
    </source>
</evidence>
<dbReference type="AlphaFoldDB" id="A0A4Y2BA51"/>
<name>A0A4Y2BA51_ARAVE</name>
<dbReference type="EMBL" id="BGPR01234945">
    <property type="protein sequence ID" value="GBL89221.1"/>
    <property type="molecule type" value="Genomic_DNA"/>
</dbReference>
<organism evidence="1 2">
    <name type="scientific">Araneus ventricosus</name>
    <name type="common">Orbweaver spider</name>
    <name type="synonym">Epeira ventricosa</name>
    <dbReference type="NCBI Taxonomy" id="182803"/>
    <lineage>
        <taxon>Eukaryota</taxon>
        <taxon>Metazoa</taxon>
        <taxon>Ecdysozoa</taxon>
        <taxon>Arthropoda</taxon>
        <taxon>Chelicerata</taxon>
        <taxon>Arachnida</taxon>
        <taxon>Araneae</taxon>
        <taxon>Araneomorphae</taxon>
        <taxon>Entelegynae</taxon>
        <taxon>Araneoidea</taxon>
        <taxon>Araneidae</taxon>
        <taxon>Araneus</taxon>
    </lineage>
</organism>
<comment type="caution">
    <text evidence="1">The sequence shown here is derived from an EMBL/GenBank/DDBJ whole genome shotgun (WGS) entry which is preliminary data.</text>
</comment>
<keyword evidence="2" id="KW-1185">Reference proteome</keyword>
<proteinExistence type="predicted"/>
<protein>
    <submittedName>
        <fullName evidence="1">Uncharacterized protein</fullName>
    </submittedName>
</protein>
<evidence type="ECO:0000313" key="2">
    <source>
        <dbReference type="Proteomes" id="UP000499080"/>
    </source>
</evidence>
<gene>
    <name evidence="1" type="ORF">AVEN_77044_1</name>
</gene>
<dbReference type="Proteomes" id="UP000499080">
    <property type="component" value="Unassembled WGS sequence"/>
</dbReference>
<feature type="non-terminal residue" evidence="1">
    <location>
        <position position="106"/>
    </location>
</feature>
<accession>A0A4Y2BA51</accession>
<reference evidence="1 2" key="1">
    <citation type="journal article" date="2019" name="Sci. Rep.">
        <title>Orb-weaving spider Araneus ventricosus genome elucidates the spidroin gene catalogue.</title>
        <authorList>
            <person name="Kono N."/>
            <person name="Nakamura H."/>
            <person name="Ohtoshi R."/>
            <person name="Moran D.A.P."/>
            <person name="Shinohara A."/>
            <person name="Yoshida Y."/>
            <person name="Fujiwara M."/>
            <person name="Mori M."/>
            <person name="Tomita M."/>
            <person name="Arakawa K."/>
        </authorList>
    </citation>
    <scope>NUCLEOTIDE SEQUENCE [LARGE SCALE GENOMIC DNA]</scope>
</reference>